<keyword evidence="2" id="KW-0012">Acyltransferase</keyword>
<keyword evidence="5" id="KW-1185">Reference proteome</keyword>
<dbReference type="PANTHER" id="PTHR43877">
    <property type="entry name" value="AMINOALKYLPHOSPHONATE N-ACETYLTRANSFERASE-RELATED-RELATED"/>
    <property type="match status" value="1"/>
</dbReference>
<dbReference type="CDD" id="cd04301">
    <property type="entry name" value="NAT_SF"/>
    <property type="match status" value="1"/>
</dbReference>
<protein>
    <submittedName>
        <fullName evidence="4">GNAT family N-acetyltransferase</fullName>
    </submittedName>
</protein>
<dbReference type="InterPro" id="IPR000182">
    <property type="entry name" value="GNAT_dom"/>
</dbReference>
<dbReference type="InterPro" id="IPR050832">
    <property type="entry name" value="Bact_Acetyltransf"/>
</dbReference>
<dbReference type="RefSeq" id="WP_201660932.1">
    <property type="nucleotide sequence ID" value="NZ_CP068047.1"/>
</dbReference>
<evidence type="ECO:0000313" key="5">
    <source>
        <dbReference type="Proteomes" id="UP000595460"/>
    </source>
</evidence>
<dbReference type="SUPFAM" id="SSF55729">
    <property type="entry name" value="Acyl-CoA N-acyltransferases (Nat)"/>
    <property type="match status" value="1"/>
</dbReference>
<dbReference type="InterPro" id="IPR016181">
    <property type="entry name" value="Acyl_CoA_acyltransferase"/>
</dbReference>
<evidence type="ECO:0000256" key="1">
    <source>
        <dbReference type="ARBA" id="ARBA00022679"/>
    </source>
</evidence>
<feature type="domain" description="N-acetyltransferase" evidence="3">
    <location>
        <begin position="3"/>
        <end position="145"/>
    </location>
</feature>
<accession>A0ABX7BZ34</accession>
<proteinExistence type="predicted"/>
<organism evidence="4 5">
    <name type="scientific">Devosia oryziradicis</name>
    <dbReference type="NCBI Taxonomy" id="2801335"/>
    <lineage>
        <taxon>Bacteria</taxon>
        <taxon>Pseudomonadati</taxon>
        <taxon>Pseudomonadota</taxon>
        <taxon>Alphaproteobacteria</taxon>
        <taxon>Hyphomicrobiales</taxon>
        <taxon>Devosiaceae</taxon>
        <taxon>Devosia</taxon>
    </lineage>
</organism>
<dbReference type="EMBL" id="CP068047">
    <property type="protein sequence ID" value="QQR37220.1"/>
    <property type="molecule type" value="Genomic_DNA"/>
</dbReference>
<dbReference type="PROSITE" id="PS51186">
    <property type="entry name" value="GNAT"/>
    <property type="match status" value="1"/>
</dbReference>
<dbReference type="Pfam" id="PF13508">
    <property type="entry name" value="Acetyltransf_7"/>
    <property type="match status" value="1"/>
</dbReference>
<keyword evidence="1" id="KW-0808">Transferase</keyword>
<evidence type="ECO:0000259" key="3">
    <source>
        <dbReference type="PROSITE" id="PS51186"/>
    </source>
</evidence>
<name>A0ABX7BZ34_9HYPH</name>
<evidence type="ECO:0000256" key="2">
    <source>
        <dbReference type="ARBA" id="ARBA00023315"/>
    </source>
</evidence>
<dbReference type="Gene3D" id="3.40.630.30">
    <property type="match status" value="1"/>
</dbReference>
<gene>
    <name evidence="4" type="ORF">JI749_06305</name>
</gene>
<sequence>MPTIIRDARAADIPAIFDVRTSVRENHISVEQMATMGITPETIGQALRDEPCIWVAEQDGQIVGFSMGDAADGCLFALFVRPEWEGNGIGRLLMDRAEAFLFLHHQTIWLQTDATTRAAGFYERLGWQRRYVMEGGDTRFEKPRGAGSAAQGAA</sequence>
<reference evidence="4 5" key="1">
    <citation type="submission" date="2021-01" db="EMBL/GenBank/DDBJ databases">
        <title>Genome seq and assembly of Devosia sp. G19.</title>
        <authorList>
            <person name="Chhetri G."/>
        </authorList>
    </citation>
    <scope>NUCLEOTIDE SEQUENCE [LARGE SCALE GENOMIC DNA]</scope>
    <source>
        <strain evidence="4 5">G19</strain>
    </source>
</reference>
<dbReference type="Proteomes" id="UP000595460">
    <property type="component" value="Chromosome"/>
</dbReference>
<evidence type="ECO:0000313" key="4">
    <source>
        <dbReference type="EMBL" id="QQR37220.1"/>
    </source>
</evidence>